<evidence type="ECO:0000256" key="3">
    <source>
        <dbReference type="ARBA" id="ARBA00022989"/>
    </source>
</evidence>
<organism evidence="7 8">
    <name type="scientific">Gilvimarinus algae</name>
    <dbReference type="NCBI Taxonomy" id="3058037"/>
    <lineage>
        <taxon>Bacteria</taxon>
        <taxon>Pseudomonadati</taxon>
        <taxon>Pseudomonadota</taxon>
        <taxon>Gammaproteobacteria</taxon>
        <taxon>Cellvibrionales</taxon>
        <taxon>Cellvibrionaceae</taxon>
        <taxon>Gilvimarinus</taxon>
    </lineage>
</organism>
<dbReference type="EMBL" id="JAULRT010000062">
    <property type="protein sequence ID" value="MDO3383814.1"/>
    <property type="molecule type" value="Genomic_DNA"/>
</dbReference>
<feature type="domain" description="ABC-2 type transporter transmembrane" evidence="6">
    <location>
        <begin position="33"/>
        <end position="372"/>
    </location>
</feature>
<dbReference type="PANTHER" id="PTHR43471">
    <property type="entry name" value="ABC TRANSPORTER PERMEASE"/>
    <property type="match status" value="1"/>
</dbReference>
<feature type="transmembrane region" description="Helical" evidence="5">
    <location>
        <begin position="354"/>
        <end position="376"/>
    </location>
</feature>
<dbReference type="Pfam" id="PF12698">
    <property type="entry name" value="ABC2_membrane_3"/>
    <property type="match status" value="1"/>
</dbReference>
<dbReference type="PANTHER" id="PTHR43471:SF3">
    <property type="entry name" value="ABC TRANSPORTER PERMEASE PROTEIN NATB"/>
    <property type="match status" value="1"/>
</dbReference>
<evidence type="ECO:0000256" key="1">
    <source>
        <dbReference type="ARBA" id="ARBA00004141"/>
    </source>
</evidence>
<proteinExistence type="predicted"/>
<protein>
    <submittedName>
        <fullName evidence="7">ABC transporter permease</fullName>
    </submittedName>
</protein>
<keyword evidence="4 5" id="KW-0472">Membrane</keyword>
<name>A0ABT8TJZ9_9GAMM</name>
<sequence>MIWNKLSAVWRKELRDAVRDKRAMKLAFLPPVYMVVFFALGIGLAIHFQNPEERDIELAVAGQDEALTAWLVENRISIKEAPSDPYAAIEAGELDYALVLASEPVPPGSKEPRTATLVYNASNQKVHGAVGEVRSLLYRYNAVEAAVNILARGLSPKLVNPIAVREANVASEQQMGGLILGGVPLLLLMCAMMGSVGFAADMTAGERERKSLESLLLNPVPSFVLIVGKWLAAVALTLAVISLCQLLLFIALYFLPFNEIGLRVSVGLYAMVGIFVALVPVAFIAAALQLALGILSRSFKDAQTYMGFLIILPMVPFFVIVTNPGLYESWHLWVPLLGHQTVLKNLLLGEAIPLMAYPAFWLSALPVSALALWLAARQIRRAKVIYG</sequence>
<dbReference type="Proteomes" id="UP001168380">
    <property type="component" value="Unassembled WGS sequence"/>
</dbReference>
<dbReference type="InterPro" id="IPR013525">
    <property type="entry name" value="ABC2_TM"/>
</dbReference>
<evidence type="ECO:0000256" key="5">
    <source>
        <dbReference type="SAM" id="Phobius"/>
    </source>
</evidence>
<comment type="caution">
    <text evidence="7">The sequence shown here is derived from an EMBL/GenBank/DDBJ whole genome shotgun (WGS) entry which is preliminary data.</text>
</comment>
<dbReference type="RefSeq" id="WP_302714857.1">
    <property type="nucleotide sequence ID" value="NZ_JAULRT010000062.1"/>
</dbReference>
<reference evidence="7" key="1">
    <citation type="submission" date="2023-07" db="EMBL/GenBank/DDBJ databases">
        <title>Gilvimarinus algae sp. nov., isolated from the surface of Kelp.</title>
        <authorList>
            <person name="Sun Y.Y."/>
            <person name="Gong Y."/>
            <person name="Du Z.J."/>
        </authorList>
    </citation>
    <scope>NUCLEOTIDE SEQUENCE</scope>
    <source>
        <strain evidence="7">SDUM040014</strain>
    </source>
</reference>
<evidence type="ECO:0000259" key="6">
    <source>
        <dbReference type="Pfam" id="PF12698"/>
    </source>
</evidence>
<feature type="transmembrane region" description="Helical" evidence="5">
    <location>
        <begin position="26"/>
        <end position="48"/>
    </location>
</feature>
<feature type="transmembrane region" description="Helical" evidence="5">
    <location>
        <begin position="230"/>
        <end position="255"/>
    </location>
</feature>
<feature type="transmembrane region" description="Helical" evidence="5">
    <location>
        <begin position="178"/>
        <end position="200"/>
    </location>
</feature>
<feature type="transmembrane region" description="Helical" evidence="5">
    <location>
        <begin position="267"/>
        <end position="295"/>
    </location>
</feature>
<evidence type="ECO:0000313" key="7">
    <source>
        <dbReference type="EMBL" id="MDO3383814.1"/>
    </source>
</evidence>
<accession>A0ABT8TJZ9</accession>
<feature type="transmembrane region" description="Helical" evidence="5">
    <location>
        <begin position="307"/>
        <end position="327"/>
    </location>
</feature>
<gene>
    <name evidence="7" type="ORF">QWI16_16645</name>
</gene>
<keyword evidence="8" id="KW-1185">Reference proteome</keyword>
<keyword evidence="2 5" id="KW-0812">Transmembrane</keyword>
<evidence type="ECO:0000313" key="8">
    <source>
        <dbReference type="Proteomes" id="UP001168380"/>
    </source>
</evidence>
<keyword evidence="3 5" id="KW-1133">Transmembrane helix</keyword>
<evidence type="ECO:0000256" key="2">
    <source>
        <dbReference type="ARBA" id="ARBA00022692"/>
    </source>
</evidence>
<comment type="subcellular location">
    <subcellularLocation>
        <location evidence="1">Membrane</location>
        <topology evidence="1">Multi-pass membrane protein</topology>
    </subcellularLocation>
</comment>
<evidence type="ECO:0000256" key="4">
    <source>
        <dbReference type="ARBA" id="ARBA00023136"/>
    </source>
</evidence>